<dbReference type="EC" id="3.1.3.3" evidence="4"/>
<dbReference type="Gene3D" id="3.40.50.1000">
    <property type="entry name" value="HAD superfamily/HAD-like"/>
    <property type="match status" value="1"/>
</dbReference>
<name>A0ABV3NBJ8_9ACTO</name>
<evidence type="ECO:0000256" key="1">
    <source>
        <dbReference type="ARBA" id="ARBA00001946"/>
    </source>
</evidence>
<accession>A0ABV3NBJ8</accession>
<dbReference type="NCBIfam" id="TIGR00338">
    <property type="entry name" value="serB"/>
    <property type="match status" value="1"/>
</dbReference>
<dbReference type="PANTHER" id="PTHR43344:SF2">
    <property type="entry name" value="PHOSPHOSERINE PHOSPHATASE"/>
    <property type="match status" value="1"/>
</dbReference>
<dbReference type="InterPro" id="IPR050582">
    <property type="entry name" value="HAD-like_SerB"/>
</dbReference>
<keyword evidence="8" id="KW-0460">Magnesium</keyword>
<comment type="similarity">
    <text evidence="3">Belongs to the HAD-like hydrolase superfamily. SerB family.</text>
</comment>
<evidence type="ECO:0000256" key="8">
    <source>
        <dbReference type="ARBA" id="ARBA00022842"/>
    </source>
</evidence>
<evidence type="ECO:0000313" key="13">
    <source>
        <dbReference type="EMBL" id="MEW6954597.1"/>
    </source>
</evidence>
<evidence type="ECO:0000256" key="12">
    <source>
        <dbReference type="ARBA" id="ARBA00048523"/>
    </source>
</evidence>
<dbReference type="InterPro" id="IPR023214">
    <property type="entry name" value="HAD_sf"/>
</dbReference>
<evidence type="ECO:0000256" key="7">
    <source>
        <dbReference type="ARBA" id="ARBA00022801"/>
    </source>
</evidence>
<evidence type="ECO:0000256" key="6">
    <source>
        <dbReference type="ARBA" id="ARBA00022723"/>
    </source>
</evidence>
<dbReference type="RefSeq" id="WP_367208442.1">
    <property type="nucleotide sequence ID" value="NZ_JBAGMF010000002.1"/>
</dbReference>
<dbReference type="InterPro" id="IPR004469">
    <property type="entry name" value="PSP"/>
</dbReference>
<dbReference type="EMBL" id="JBAGNM010000005">
    <property type="protein sequence ID" value="MEW6954597.1"/>
    <property type="molecule type" value="Genomic_DNA"/>
</dbReference>
<protein>
    <recommendedName>
        <fullName evidence="4">phosphoserine phosphatase</fullName>
        <ecNumber evidence="4">3.1.3.3</ecNumber>
    </recommendedName>
    <alternativeName>
        <fullName evidence="10">O-phosphoserine phosphohydrolase</fullName>
    </alternativeName>
</protein>
<comment type="pathway">
    <text evidence="2">Amino-acid biosynthesis; L-serine biosynthesis; L-serine from 3-phospho-D-glycerate: step 3/3.</text>
</comment>
<dbReference type="InterPro" id="IPR036412">
    <property type="entry name" value="HAD-like_sf"/>
</dbReference>
<dbReference type="SFLD" id="SFLDS00003">
    <property type="entry name" value="Haloacid_Dehalogenase"/>
    <property type="match status" value="1"/>
</dbReference>
<comment type="caution">
    <text evidence="13">The sequence shown here is derived from an EMBL/GenBank/DDBJ whole genome shotgun (WGS) entry which is preliminary data.</text>
</comment>
<evidence type="ECO:0000256" key="9">
    <source>
        <dbReference type="ARBA" id="ARBA00023299"/>
    </source>
</evidence>
<dbReference type="Proteomes" id="UP001555100">
    <property type="component" value="Unassembled WGS sequence"/>
</dbReference>
<dbReference type="SUPFAM" id="SSF56784">
    <property type="entry name" value="HAD-like"/>
    <property type="match status" value="1"/>
</dbReference>
<keyword evidence="5" id="KW-0028">Amino-acid biosynthesis</keyword>
<evidence type="ECO:0000256" key="10">
    <source>
        <dbReference type="ARBA" id="ARBA00031693"/>
    </source>
</evidence>
<evidence type="ECO:0000256" key="3">
    <source>
        <dbReference type="ARBA" id="ARBA00009184"/>
    </source>
</evidence>
<comment type="catalytic activity">
    <reaction evidence="12">
        <text>O-phospho-D-serine + H2O = D-serine + phosphate</text>
        <dbReference type="Rhea" id="RHEA:24873"/>
        <dbReference type="ChEBI" id="CHEBI:15377"/>
        <dbReference type="ChEBI" id="CHEBI:35247"/>
        <dbReference type="ChEBI" id="CHEBI:43474"/>
        <dbReference type="ChEBI" id="CHEBI:58680"/>
        <dbReference type="EC" id="3.1.3.3"/>
    </reaction>
</comment>
<dbReference type="SFLD" id="SFLDG01137">
    <property type="entry name" value="C1.6.1:_Phosphoserine_Phosphat"/>
    <property type="match status" value="1"/>
</dbReference>
<dbReference type="NCBIfam" id="TIGR01488">
    <property type="entry name" value="HAD-SF-IB"/>
    <property type="match status" value="1"/>
</dbReference>
<gene>
    <name evidence="13" type="primary">serB</name>
    <name evidence="13" type="ORF">V3M73_06110</name>
</gene>
<keyword evidence="6" id="KW-0479">Metal-binding</keyword>
<proteinExistence type="inferred from homology"/>
<sequence>MLVRFSLVAPHPIPTALCHHVRQTIMDVDAGGEDRPVTTAGLHAHTWLFDIPEGDLGPRQMSLAEFTAEIRGPAMALAIDSALITGPMATNGPEAIVTDVDSTFITTEVIEMLAAYAGAEEEVREVTEAAMRGELDFSTSLTHRVAKLTGVASSVIDDVVAHVQLTPGAMRLVEAIHARGGKFGLVSGGFTEVLAPLAERIGIDRFVANGLAVDNGALTGRVYGPIIDSAAKVAAIKQWEDEWGISPDMVLCAGDGANDLPMIIRAGLGVSFQGKTIVREQADCAINFPRLDAIAALVGWDIDG</sequence>
<comment type="cofactor">
    <cofactor evidence="1">
        <name>Mg(2+)</name>
        <dbReference type="ChEBI" id="CHEBI:18420"/>
    </cofactor>
</comment>
<dbReference type="SFLD" id="SFLDG01136">
    <property type="entry name" value="C1.6:_Phosphoserine_Phosphatas"/>
    <property type="match status" value="1"/>
</dbReference>
<reference evidence="13 14" key="1">
    <citation type="submission" date="2024-01" db="EMBL/GenBank/DDBJ databases">
        <title>Genomic analysis and antimicrobial resistance profiles of Trueperella pyogenes isolated from domestic and wild animals.</title>
        <authorList>
            <person name="Magossi G."/>
            <person name="Gzyl K.E."/>
            <person name="Holman D.B."/>
            <person name="Amat S."/>
        </authorList>
    </citation>
    <scope>NUCLEOTIDE SEQUENCE [LARGE SCALE GENOMIC DNA]</scope>
    <source>
        <strain evidence="13 14">1494</strain>
    </source>
</reference>
<evidence type="ECO:0000313" key="14">
    <source>
        <dbReference type="Proteomes" id="UP001555100"/>
    </source>
</evidence>
<evidence type="ECO:0000256" key="4">
    <source>
        <dbReference type="ARBA" id="ARBA00012640"/>
    </source>
</evidence>
<dbReference type="GO" id="GO:0016787">
    <property type="term" value="F:hydrolase activity"/>
    <property type="evidence" value="ECO:0007669"/>
    <property type="project" value="UniProtKB-KW"/>
</dbReference>
<dbReference type="SFLD" id="SFLDF00029">
    <property type="entry name" value="phosphoserine_phosphatase"/>
    <property type="match status" value="1"/>
</dbReference>
<evidence type="ECO:0000256" key="2">
    <source>
        <dbReference type="ARBA" id="ARBA00005135"/>
    </source>
</evidence>
<dbReference type="PANTHER" id="PTHR43344">
    <property type="entry name" value="PHOSPHOSERINE PHOSPHATASE"/>
    <property type="match status" value="1"/>
</dbReference>
<organism evidence="13 14">
    <name type="scientific">Trueperella pyogenes</name>
    <dbReference type="NCBI Taxonomy" id="1661"/>
    <lineage>
        <taxon>Bacteria</taxon>
        <taxon>Bacillati</taxon>
        <taxon>Actinomycetota</taxon>
        <taxon>Actinomycetes</taxon>
        <taxon>Actinomycetales</taxon>
        <taxon>Actinomycetaceae</taxon>
        <taxon>Trueperella</taxon>
    </lineage>
</organism>
<evidence type="ECO:0000256" key="11">
    <source>
        <dbReference type="ARBA" id="ARBA00048138"/>
    </source>
</evidence>
<keyword evidence="14" id="KW-1185">Reference proteome</keyword>
<comment type="catalytic activity">
    <reaction evidence="11">
        <text>O-phospho-L-serine + H2O = L-serine + phosphate</text>
        <dbReference type="Rhea" id="RHEA:21208"/>
        <dbReference type="ChEBI" id="CHEBI:15377"/>
        <dbReference type="ChEBI" id="CHEBI:33384"/>
        <dbReference type="ChEBI" id="CHEBI:43474"/>
        <dbReference type="ChEBI" id="CHEBI:57524"/>
        <dbReference type="EC" id="3.1.3.3"/>
    </reaction>
</comment>
<keyword evidence="9" id="KW-0718">Serine biosynthesis</keyword>
<dbReference type="Pfam" id="PF12710">
    <property type="entry name" value="HAD"/>
    <property type="match status" value="1"/>
</dbReference>
<evidence type="ECO:0000256" key="5">
    <source>
        <dbReference type="ARBA" id="ARBA00022605"/>
    </source>
</evidence>
<keyword evidence="7 13" id="KW-0378">Hydrolase</keyword>